<dbReference type="Pfam" id="PF00496">
    <property type="entry name" value="SBP_bac_5"/>
    <property type="match status" value="1"/>
</dbReference>
<name>A0A1N6GNV5_9BURK</name>
<proteinExistence type="inferred from homology"/>
<sequence>MTALPRGGTLVIGAGPEMHSGLTSAVTSAGTAQIISAKLFDGLLSYDEHFGPQPQLATSWDIAEDGLSLTLHLRRGVTWHDGKPFTSRDVAFSAMEVWKKYHSRGRTTFANVVSVDTPDSLTAVLRLSQPAPYLLGALTSSLEAQVIPEHIYAGTDVRTHPANAAPIGTGPFRFVRWEPGDHVLLERNPDYWDAPRPWLDKLLFRFIADPAATSSALENGELHLADDYGVSFPNIARLSRDPNLVVTSHPSTYNTWVAAFEFNLDRPIFKDLRVRQAFAHAFDRDVIVKDIWHGHAEATETPIPPAFPAFHSDAVPRYAFDLARAEALLEAAGFKRDALGVRLTLTAYPEPTGALGVLAVHLRENLRKIGVCVQIHTSDFGNFVDRTYTARDFDTVFYSANAGPDPAIGVQRFYWSKNFKRGVAFSNASNYRNAEVDRLLEEGQTETDPKRRRAIYAEFQRIVQTDLPRIPLLAPHTVTVARCEVLNFGGNQVLLGNFSDLALAR</sequence>
<dbReference type="CDD" id="cd08517">
    <property type="entry name" value="PBP2_NikA_DppA_OppA_like_13"/>
    <property type="match status" value="1"/>
</dbReference>
<dbReference type="PANTHER" id="PTHR30290">
    <property type="entry name" value="PERIPLASMIC BINDING COMPONENT OF ABC TRANSPORTER"/>
    <property type="match status" value="1"/>
</dbReference>
<evidence type="ECO:0000256" key="1">
    <source>
        <dbReference type="ARBA" id="ARBA00005695"/>
    </source>
</evidence>
<dbReference type="InterPro" id="IPR000914">
    <property type="entry name" value="SBP_5_dom"/>
</dbReference>
<organism evidence="4 5">
    <name type="scientific">Paraburkholderia phenazinium</name>
    <dbReference type="NCBI Taxonomy" id="60549"/>
    <lineage>
        <taxon>Bacteria</taxon>
        <taxon>Pseudomonadati</taxon>
        <taxon>Pseudomonadota</taxon>
        <taxon>Betaproteobacteria</taxon>
        <taxon>Burkholderiales</taxon>
        <taxon>Burkholderiaceae</taxon>
        <taxon>Paraburkholderia</taxon>
    </lineage>
</organism>
<dbReference type="Proteomes" id="UP000185151">
    <property type="component" value="Unassembled WGS sequence"/>
</dbReference>
<dbReference type="GO" id="GO:1904680">
    <property type="term" value="F:peptide transmembrane transporter activity"/>
    <property type="evidence" value="ECO:0007669"/>
    <property type="project" value="TreeGrafter"/>
</dbReference>
<dbReference type="InterPro" id="IPR030678">
    <property type="entry name" value="Peptide/Ni-bd"/>
</dbReference>
<feature type="domain" description="Solute-binding protein family 5" evidence="3">
    <location>
        <begin position="52"/>
        <end position="415"/>
    </location>
</feature>
<accession>A0A1N6GNV5</accession>
<dbReference type="Gene3D" id="3.10.105.10">
    <property type="entry name" value="Dipeptide-binding Protein, Domain 3"/>
    <property type="match status" value="1"/>
</dbReference>
<evidence type="ECO:0000313" key="4">
    <source>
        <dbReference type="EMBL" id="SIO09167.1"/>
    </source>
</evidence>
<dbReference type="GO" id="GO:0043190">
    <property type="term" value="C:ATP-binding cassette (ABC) transporter complex"/>
    <property type="evidence" value="ECO:0007669"/>
    <property type="project" value="InterPro"/>
</dbReference>
<comment type="similarity">
    <text evidence="1">Belongs to the bacterial solute-binding protein 5 family.</text>
</comment>
<reference evidence="4 5" key="1">
    <citation type="submission" date="2016-11" db="EMBL/GenBank/DDBJ databases">
        <authorList>
            <person name="Jaros S."/>
            <person name="Januszkiewicz K."/>
            <person name="Wedrychowicz H."/>
        </authorList>
    </citation>
    <scope>NUCLEOTIDE SEQUENCE [LARGE SCALE GENOMIC DNA]</scope>
    <source>
        <strain evidence="4 5">GAS95</strain>
    </source>
</reference>
<dbReference type="Gene3D" id="3.40.190.10">
    <property type="entry name" value="Periplasmic binding protein-like II"/>
    <property type="match status" value="1"/>
</dbReference>
<dbReference type="GO" id="GO:0015833">
    <property type="term" value="P:peptide transport"/>
    <property type="evidence" value="ECO:0007669"/>
    <property type="project" value="TreeGrafter"/>
</dbReference>
<dbReference type="EMBL" id="FSRU01000001">
    <property type="protein sequence ID" value="SIO09167.1"/>
    <property type="molecule type" value="Genomic_DNA"/>
</dbReference>
<dbReference type="OrthoDB" id="9801799at2"/>
<dbReference type="InterPro" id="IPR039424">
    <property type="entry name" value="SBP_5"/>
</dbReference>
<dbReference type="PANTHER" id="PTHR30290:SF38">
    <property type="entry name" value="D,D-DIPEPTIDE-BINDING PERIPLASMIC PROTEIN DDPA-RELATED"/>
    <property type="match status" value="1"/>
</dbReference>
<dbReference type="AlphaFoldDB" id="A0A1N6GNV5"/>
<dbReference type="PIRSF" id="PIRSF002741">
    <property type="entry name" value="MppA"/>
    <property type="match status" value="1"/>
</dbReference>
<evidence type="ECO:0000256" key="2">
    <source>
        <dbReference type="ARBA" id="ARBA00022729"/>
    </source>
</evidence>
<dbReference type="Gene3D" id="3.90.76.10">
    <property type="entry name" value="Dipeptide-binding Protein, Domain 1"/>
    <property type="match status" value="1"/>
</dbReference>
<dbReference type="SUPFAM" id="SSF53850">
    <property type="entry name" value="Periplasmic binding protein-like II"/>
    <property type="match status" value="1"/>
</dbReference>
<evidence type="ECO:0000259" key="3">
    <source>
        <dbReference type="Pfam" id="PF00496"/>
    </source>
</evidence>
<dbReference type="GO" id="GO:0030288">
    <property type="term" value="C:outer membrane-bounded periplasmic space"/>
    <property type="evidence" value="ECO:0007669"/>
    <property type="project" value="UniProtKB-ARBA"/>
</dbReference>
<keyword evidence="5" id="KW-1185">Reference proteome</keyword>
<dbReference type="RefSeq" id="WP_074294391.1">
    <property type="nucleotide sequence ID" value="NZ_FSRU01000001.1"/>
</dbReference>
<evidence type="ECO:0000313" key="5">
    <source>
        <dbReference type="Proteomes" id="UP000185151"/>
    </source>
</evidence>
<protein>
    <submittedName>
        <fullName evidence="4">Peptide/nickel transport system substrate-binding protein</fullName>
    </submittedName>
</protein>
<keyword evidence="2" id="KW-0732">Signal</keyword>
<gene>
    <name evidence="4" type="ORF">SAMN05444165_0877</name>
</gene>